<feature type="domain" description="DUF8190" evidence="2">
    <location>
        <begin position="159"/>
        <end position="274"/>
    </location>
</feature>
<organism evidence="3 4">
    <name type="scientific">Pisolithus tinctorius Marx 270</name>
    <dbReference type="NCBI Taxonomy" id="870435"/>
    <lineage>
        <taxon>Eukaryota</taxon>
        <taxon>Fungi</taxon>
        <taxon>Dikarya</taxon>
        <taxon>Basidiomycota</taxon>
        <taxon>Agaricomycotina</taxon>
        <taxon>Agaricomycetes</taxon>
        <taxon>Agaricomycetidae</taxon>
        <taxon>Boletales</taxon>
        <taxon>Sclerodermatineae</taxon>
        <taxon>Pisolithaceae</taxon>
        <taxon>Pisolithus</taxon>
    </lineage>
</organism>
<evidence type="ECO:0000256" key="1">
    <source>
        <dbReference type="SAM" id="MobiDB-lite"/>
    </source>
</evidence>
<gene>
    <name evidence="3" type="ORF">M404DRAFT_34057</name>
</gene>
<proteinExistence type="predicted"/>
<dbReference type="InParanoid" id="A0A0C3N388"/>
<evidence type="ECO:0000259" key="2">
    <source>
        <dbReference type="Pfam" id="PF26608"/>
    </source>
</evidence>
<dbReference type="HOGENOM" id="CLU_330126_0_0_1"/>
<accession>A0A0C3N388</accession>
<feature type="compositionally biased region" description="Low complexity" evidence="1">
    <location>
        <begin position="7"/>
        <end position="20"/>
    </location>
</feature>
<dbReference type="STRING" id="870435.A0A0C3N388"/>
<evidence type="ECO:0000313" key="3">
    <source>
        <dbReference type="EMBL" id="KIN95509.1"/>
    </source>
</evidence>
<evidence type="ECO:0000313" key="4">
    <source>
        <dbReference type="Proteomes" id="UP000054217"/>
    </source>
</evidence>
<protein>
    <recommendedName>
        <fullName evidence="2">DUF8190 domain-containing protein</fullName>
    </recommendedName>
</protein>
<dbReference type="Pfam" id="PF26608">
    <property type="entry name" value="DUF8190"/>
    <property type="match status" value="1"/>
</dbReference>
<dbReference type="OrthoDB" id="2736611at2759"/>
<reference evidence="3 4" key="1">
    <citation type="submission" date="2014-04" db="EMBL/GenBank/DDBJ databases">
        <authorList>
            <consortium name="DOE Joint Genome Institute"/>
            <person name="Kuo A."/>
            <person name="Kohler A."/>
            <person name="Costa M.D."/>
            <person name="Nagy L.G."/>
            <person name="Floudas D."/>
            <person name="Copeland A."/>
            <person name="Barry K.W."/>
            <person name="Cichocki N."/>
            <person name="Veneault-Fourrey C."/>
            <person name="LaButti K."/>
            <person name="Lindquist E.A."/>
            <person name="Lipzen A."/>
            <person name="Lundell T."/>
            <person name="Morin E."/>
            <person name="Murat C."/>
            <person name="Sun H."/>
            <person name="Tunlid A."/>
            <person name="Henrissat B."/>
            <person name="Grigoriev I.V."/>
            <person name="Hibbett D.S."/>
            <person name="Martin F."/>
            <person name="Nordberg H.P."/>
            <person name="Cantor M.N."/>
            <person name="Hua S.X."/>
        </authorList>
    </citation>
    <scope>NUCLEOTIDE SEQUENCE [LARGE SCALE GENOMIC DNA]</scope>
    <source>
        <strain evidence="3 4">Marx 270</strain>
    </source>
</reference>
<feature type="region of interest" description="Disordered" evidence="1">
    <location>
        <begin position="1"/>
        <end position="31"/>
    </location>
</feature>
<sequence>MSDTDLDNVSIADSISNSSASDDDPIVDEGQHDAPFDVAEVPQQLATGGPHAQVDVHLALYPHHPPADSDHLRLFNAHRLKHVSFRTLSNFHENRRAIPAISLLSNRHCIHIDDHYCVNTSSPDLVPRLSPHYLDYALYVSSHHGLDAVLPNVTADHNWTAKLQLTVTFRLWPDNAANALPFNPKGRMMYVGTRLDDQFWLAIVPHVFFDIRDPDNRPNKLPLLDHRHPVIAPHHAHMIVMFITHVLSEMRHEDIHCLDPYPEPLTWDAVKDSTEVMGHFSQSNRMINLCLPDLFCLHQGFIDLWHAWVATAPRSWKQDGFLTANAPVTVSLCYGQNQPLMVSQSIDLKHMNWNHDQNYAHIRHISFSLATHISYLAVEHWTDIAQHTIMDKHPILYDKSDDDPSCLPVNLDELPLLDEHGFEINVYNEDGFWVPRRSPAAYQACGALLDLKQVHELFQGNEDAYGHVNNESPCTVYPLAFTRDLGNVKAAGLMPAFTHRLEHVDHAIQDPDADADLDIGDGDDAMPDPHMSPAIIRISSQIYNSLSHRVRTEAKFHVVQRGMVTSAFSGTGTKTRPARRRWQKRVQFCEQGLPHDRFSQKVSGDRQPQTLRFENTYTLDVSRLRPDLCNGSIACYASEISLQVYFDNVKQFMFSKVSEELNDLLRLNDNIVRHAARDWFMALVRWKDEPCPLSYNQGVLSNLLLAIMPSDAGKFDLTMSVLGQRPVTFFVETIITQCAHDGHRKLPFIHTGNFFHVTNIAIDEIKAIVWHAGIPPLHEHRFMVNAFCCACEALKINHVPWSPNPANRVGRPSTMVVHDVWLNLGAKALSLTMNSSTLSQSNSALLMAQQASVQIQSSDPHSDWSAINI</sequence>
<dbReference type="EMBL" id="KN832065">
    <property type="protein sequence ID" value="KIN95509.1"/>
    <property type="molecule type" value="Genomic_DNA"/>
</dbReference>
<dbReference type="Proteomes" id="UP000054217">
    <property type="component" value="Unassembled WGS sequence"/>
</dbReference>
<name>A0A0C3N388_PISTI</name>
<dbReference type="InterPro" id="IPR058503">
    <property type="entry name" value="DUF8190"/>
</dbReference>
<reference evidence="4" key="2">
    <citation type="submission" date="2015-01" db="EMBL/GenBank/DDBJ databases">
        <title>Evolutionary Origins and Diversification of the Mycorrhizal Mutualists.</title>
        <authorList>
            <consortium name="DOE Joint Genome Institute"/>
            <consortium name="Mycorrhizal Genomics Consortium"/>
            <person name="Kohler A."/>
            <person name="Kuo A."/>
            <person name="Nagy L.G."/>
            <person name="Floudas D."/>
            <person name="Copeland A."/>
            <person name="Barry K.W."/>
            <person name="Cichocki N."/>
            <person name="Veneault-Fourrey C."/>
            <person name="LaButti K."/>
            <person name="Lindquist E.A."/>
            <person name="Lipzen A."/>
            <person name="Lundell T."/>
            <person name="Morin E."/>
            <person name="Murat C."/>
            <person name="Riley R."/>
            <person name="Ohm R."/>
            <person name="Sun H."/>
            <person name="Tunlid A."/>
            <person name="Henrissat B."/>
            <person name="Grigoriev I.V."/>
            <person name="Hibbett D.S."/>
            <person name="Martin F."/>
        </authorList>
    </citation>
    <scope>NUCLEOTIDE SEQUENCE [LARGE SCALE GENOMIC DNA]</scope>
    <source>
        <strain evidence="4">Marx 270</strain>
    </source>
</reference>
<keyword evidence="4" id="KW-1185">Reference proteome</keyword>
<dbReference type="AlphaFoldDB" id="A0A0C3N388"/>